<evidence type="ECO:0000256" key="9">
    <source>
        <dbReference type="ARBA" id="ARBA00047746"/>
    </source>
</evidence>
<evidence type="ECO:0000256" key="8">
    <source>
        <dbReference type="ARBA" id="ARBA00023211"/>
    </source>
</evidence>
<dbReference type="RefSeq" id="WP_259543774.1">
    <property type="nucleotide sequence ID" value="NZ_JANLCJ010000658.1"/>
</dbReference>
<evidence type="ECO:0000313" key="10">
    <source>
        <dbReference type="EMBL" id="MCS5737388.1"/>
    </source>
</evidence>
<evidence type="ECO:0000256" key="5">
    <source>
        <dbReference type="ARBA" id="ARBA00022741"/>
    </source>
</evidence>
<keyword evidence="5" id="KW-0547">Nucleotide-binding</keyword>
<dbReference type="Pfam" id="PF01139">
    <property type="entry name" value="RtcB"/>
    <property type="match status" value="1"/>
</dbReference>
<keyword evidence="3" id="KW-0436">Ligase</keyword>
<name>A0ABT2HBS7_9MICO</name>
<protein>
    <recommendedName>
        <fullName evidence="2">3'-phosphate/5'-hydroxy nucleic acid ligase</fullName>
        <ecNumber evidence="2">6.5.1.8</ecNumber>
    </recommendedName>
</protein>
<dbReference type="InterPro" id="IPR036025">
    <property type="entry name" value="RtcB-like_sf"/>
</dbReference>
<evidence type="ECO:0000256" key="2">
    <source>
        <dbReference type="ARBA" id="ARBA00012726"/>
    </source>
</evidence>
<dbReference type="Gene3D" id="3.90.1860.10">
    <property type="entry name" value="tRNA-splicing ligase RtcB"/>
    <property type="match status" value="1"/>
</dbReference>
<keyword evidence="7" id="KW-0342">GTP-binding</keyword>
<dbReference type="PANTHER" id="PTHR43749">
    <property type="entry name" value="RNA-SPLICING LIGASE RTCB"/>
    <property type="match status" value="1"/>
</dbReference>
<dbReference type="InterPro" id="IPR052915">
    <property type="entry name" value="RtcB-like"/>
</dbReference>
<reference evidence="10" key="1">
    <citation type="submission" date="2022-08" db="EMBL/GenBank/DDBJ databases">
        <authorList>
            <person name="Deng Y."/>
            <person name="Han X.-F."/>
            <person name="Zhang Y.-Q."/>
        </authorList>
    </citation>
    <scope>NUCLEOTIDE SEQUENCE</scope>
    <source>
        <strain evidence="10">CPCC 203386</strain>
    </source>
</reference>
<dbReference type="EC" id="6.5.1.8" evidence="2"/>
<evidence type="ECO:0000256" key="4">
    <source>
        <dbReference type="ARBA" id="ARBA00022723"/>
    </source>
</evidence>
<dbReference type="InterPro" id="IPR001233">
    <property type="entry name" value="RtcB"/>
</dbReference>
<organism evidence="10 11">
    <name type="scientific">Herbiconiux daphne</name>
    <dbReference type="NCBI Taxonomy" id="2970914"/>
    <lineage>
        <taxon>Bacteria</taxon>
        <taxon>Bacillati</taxon>
        <taxon>Actinomycetota</taxon>
        <taxon>Actinomycetes</taxon>
        <taxon>Micrococcales</taxon>
        <taxon>Microbacteriaceae</taxon>
        <taxon>Herbiconiux</taxon>
    </lineage>
</organism>
<comment type="caution">
    <text evidence="10">The sequence shown here is derived from an EMBL/GenBank/DDBJ whole genome shotgun (WGS) entry which is preliminary data.</text>
</comment>
<keyword evidence="4" id="KW-0479">Metal-binding</keyword>
<keyword evidence="8" id="KW-0464">Manganese</keyword>
<feature type="non-terminal residue" evidence="10">
    <location>
        <position position="64"/>
    </location>
</feature>
<dbReference type="EMBL" id="JANLCJ010000658">
    <property type="protein sequence ID" value="MCS5737388.1"/>
    <property type="molecule type" value="Genomic_DNA"/>
</dbReference>
<keyword evidence="6" id="KW-0692">RNA repair</keyword>
<gene>
    <name evidence="10" type="ORF">N1032_27015</name>
</gene>
<sequence>MKALDELGKPYKIYTDYVENSAIEQFINVMKQEDVVKGALMPDVHSGYVLPIGGVVATKGTIYP</sequence>
<evidence type="ECO:0000256" key="6">
    <source>
        <dbReference type="ARBA" id="ARBA00022800"/>
    </source>
</evidence>
<proteinExistence type="predicted"/>
<evidence type="ECO:0000256" key="1">
    <source>
        <dbReference type="ARBA" id="ARBA00001936"/>
    </source>
</evidence>
<accession>A0ABT2HBS7</accession>
<comment type="cofactor">
    <cofactor evidence="1">
        <name>Mn(2+)</name>
        <dbReference type="ChEBI" id="CHEBI:29035"/>
    </cofactor>
</comment>
<evidence type="ECO:0000256" key="3">
    <source>
        <dbReference type="ARBA" id="ARBA00022598"/>
    </source>
</evidence>
<comment type="catalytic activity">
    <reaction evidence="9">
        <text>a 3'-end 3'-phospho-ribonucleotide-RNA + a 5'-end dephospho-ribonucleoside-RNA + GTP = a ribonucleotidyl-ribonucleotide-RNA + GMP + diphosphate</text>
        <dbReference type="Rhea" id="RHEA:68076"/>
        <dbReference type="Rhea" id="RHEA-COMP:10463"/>
        <dbReference type="Rhea" id="RHEA-COMP:13936"/>
        <dbReference type="Rhea" id="RHEA-COMP:17355"/>
        <dbReference type="ChEBI" id="CHEBI:33019"/>
        <dbReference type="ChEBI" id="CHEBI:37565"/>
        <dbReference type="ChEBI" id="CHEBI:58115"/>
        <dbReference type="ChEBI" id="CHEBI:83062"/>
        <dbReference type="ChEBI" id="CHEBI:138284"/>
        <dbReference type="ChEBI" id="CHEBI:173118"/>
        <dbReference type="EC" id="6.5.1.8"/>
    </reaction>
</comment>
<dbReference type="SUPFAM" id="SSF103365">
    <property type="entry name" value="Hypothetical protein PH1602"/>
    <property type="match status" value="1"/>
</dbReference>
<dbReference type="Proteomes" id="UP001165586">
    <property type="component" value="Unassembled WGS sequence"/>
</dbReference>
<evidence type="ECO:0000313" key="11">
    <source>
        <dbReference type="Proteomes" id="UP001165586"/>
    </source>
</evidence>
<evidence type="ECO:0000256" key="7">
    <source>
        <dbReference type="ARBA" id="ARBA00023134"/>
    </source>
</evidence>
<keyword evidence="11" id="KW-1185">Reference proteome</keyword>
<dbReference type="PANTHER" id="PTHR43749:SF2">
    <property type="entry name" value="RNA-SPLICING LIGASE RTCB"/>
    <property type="match status" value="1"/>
</dbReference>